<evidence type="ECO:0000256" key="2">
    <source>
        <dbReference type="ARBA" id="ARBA00010519"/>
    </source>
</evidence>
<protein>
    <recommendedName>
        <fullName evidence="3">NADH-ubiquinone oxidoreductase chain 4L</fullName>
    </recommendedName>
    <alternativeName>
        <fullName evidence="9">NADH dehydrogenase subunit 4L</fullName>
    </alternativeName>
</protein>
<gene>
    <name evidence="12" type="primary">ND4L</name>
</gene>
<organism evidence="12">
    <name type="scientific">Corythucha ciliata</name>
    <name type="common">Sycamore lace bug</name>
    <name type="synonym">Tingis ciliata</name>
    <dbReference type="NCBI Taxonomy" id="369451"/>
    <lineage>
        <taxon>Eukaryota</taxon>
        <taxon>Metazoa</taxon>
        <taxon>Ecdysozoa</taxon>
        <taxon>Arthropoda</taxon>
        <taxon>Hexapoda</taxon>
        <taxon>Insecta</taxon>
        <taxon>Pterygota</taxon>
        <taxon>Neoptera</taxon>
        <taxon>Paraneoptera</taxon>
        <taxon>Hemiptera</taxon>
        <taxon>Heteroptera</taxon>
        <taxon>Panheteroptera</taxon>
        <taxon>Cimicomorpha</taxon>
        <taxon>Tingidae</taxon>
        <taxon>Corythucha</taxon>
    </lineage>
</organism>
<dbReference type="GO" id="GO:0016020">
    <property type="term" value="C:membrane"/>
    <property type="evidence" value="ECO:0007669"/>
    <property type="project" value="UniProtKB-SubCell"/>
</dbReference>
<dbReference type="RefSeq" id="YP_008854361.1">
    <property type="nucleotide sequence ID" value="NC_022922.1"/>
</dbReference>
<feature type="transmembrane region" description="Helical" evidence="11">
    <location>
        <begin position="24"/>
        <end position="47"/>
    </location>
</feature>
<evidence type="ECO:0000256" key="8">
    <source>
        <dbReference type="ARBA" id="ARBA00023136"/>
    </source>
</evidence>
<sequence length="88" mass="10234">MFIKIVILCFIFGLMVMLSMRSHLLLTLISIEFLMTIIYLIMFYNFMIFSYEFYFLILFLVMIVCEGALGLSILVSLIRSHGNDMIGS</sequence>
<keyword evidence="7" id="KW-0520">NAD</keyword>
<evidence type="ECO:0000256" key="4">
    <source>
        <dbReference type="ARBA" id="ARBA00022692"/>
    </source>
</evidence>
<dbReference type="Pfam" id="PF00420">
    <property type="entry name" value="Oxidored_q2"/>
    <property type="match status" value="1"/>
</dbReference>
<dbReference type="AlphaFoldDB" id="V5JF69"/>
<dbReference type="GeneID" id="17727855"/>
<keyword evidence="12" id="KW-0496">Mitochondrion</keyword>
<comment type="subcellular location">
    <subcellularLocation>
        <location evidence="1">Membrane</location>
        <topology evidence="1">Multi-pass membrane protein</topology>
    </subcellularLocation>
</comment>
<evidence type="ECO:0000256" key="1">
    <source>
        <dbReference type="ARBA" id="ARBA00004141"/>
    </source>
</evidence>
<accession>V5JF69</accession>
<dbReference type="InterPro" id="IPR039428">
    <property type="entry name" value="NUOK/Mnh_C1-like"/>
</dbReference>
<reference evidence="12" key="1">
    <citation type="journal article" date="2013" name="Gene">
        <title>The complete mitochondrial genome of the sycamore lace bug Corythucha ciliata (Hemiptera: Tingidae).</title>
        <authorList>
            <person name="Yang W."/>
            <person name="Yu W."/>
            <person name="Du Y."/>
        </authorList>
    </citation>
    <scope>NUCLEOTIDE SEQUENCE</scope>
</reference>
<keyword evidence="6 11" id="KW-1133">Transmembrane helix</keyword>
<keyword evidence="4 11" id="KW-0812">Transmembrane</keyword>
<evidence type="ECO:0000313" key="12">
    <source>
        <dbReference type="EMBL" id="AGM48385.1"/>
    </source>
</evidence>
<keyword evidence="5" id="KW-1278">Translocase</keyword>
<dbReference type="Gene3D" id="1.10.287.3510">
    <property type="match status" value="1"/>
</dbReference>
<evidence type="ECO:0000256" key="9">
    <source>
        <dbReference type="ARBA" id="ARBA00031586"/>
    </source>
</evidence>
<feature type="transmembrane region" description="Helical" evidence="11">
    <location>
        <begin position="53"/>
        <end position="78"/>
    </location>
</feature>
<proteinExistence type="inferred from homology"/>
<name>V5JF69_CORCT</name>
<comment type="catalytic activity">
    <reaction evidence="10">
        <text>a ubiquinone + NADH + 5 H(+)(in) = a ubiquinol + NAD(+) + 4 H(+)(out)</text>
        <dbReference type="Rhea" id="RHEA:29091"/>
        <dbReference type="Rhea" id="RHEA-COMP:9565"/>
        <dbReference type="Rhea" id="RHEA-COMP:9566"/>
        <dbReference type="ChEBI" id="CHEBI:15378"/>
        <dbReference type="ChEBI" id="CHEBI:16389"/>
        <dbReference type="ChEBI" id="CHEBI:17976"/>
        <dbReference type="ChEBI" id="CHEBI:57540"/>
        <dbReference type="ChEBI" id="CHEBI:57945"/>
        <dbReference type="EC" id="7.1.1.2"/>
    </reaction>
</comment>
<dbReference type="CTD" id="4539"/>
<geneLocation type="mitochondrion" evidence="12"/>
<keyword evidence="8 11" id="KW-0472">Membrane</keyword>
<evidence type="ECO:0000256" key="3">
    <source>
        <dbReference type="ARBA" id="ARBA00016612"/>
    </source>
</evidence>
<evidence type="ECO:0000256" key="5">
    <source>
        <dbReference type="ARBA" id="ARBA00022967"/>
    </source>
</evidence>
<dbReference type="EMBL" id="KC756280">
    <property type="protein sequence ID" value="AGM48385.1"/>
    <property type="molecule type" value="Genomic_DNA"/>
</dbReference>
<evidence type="ECO:0000256" key="7">
    <source>
        <dbReference type="ARBA" id="ARBA00023027"/>
    </source>
</evidence>
<evidence type="ECO:0000256" key="10">
    <source>
        <dbReference type="ARBA" id="ARBA00049551"/>
    </source>
</evidence>
<evidence type="ECO:0000256" key="6">
    <source>
        <dbReference type="ARBA" id="ARBA00022989"/>
    </source>
</evidence>
<evidence type="ECO:0000256" key="11">
    <source>
        <dbReference type="SAM" id="Phobius"/>
    </source>
</evidence>
<dbReference type="GO" id="GO:0008137">
    <property type="term" value="F:NADH dehydrogenase (ubiquinone) activity"/>
    <property type="evidence" value="ECO:0007669"/>
    <property type="project" value="UniProtKB-EC"/>
</dbReference>
<comment type="similarity">
    <text evidence="2">Belongs to the complex I subunit 4L family.</text>
</comment>